<keyword evidence="1 2" id="KW-0728">SH3 domain</keyword>
<dbReference type="SUPFAM" id="SSF50044">
    <property type="entry name" value="SH3-domain"/>
    <property type="match status" value="1"/>
</dbReference>
<dbReference type="InterPro" id="IPR000919">
    <property type="entry name" value="p40phox"/>
</dbReference>
<evidence type="ECO:0000313" key="6">
    <source>
        <dbReference type="EMBL" id="KAG8556739.1"/>
    </source>
</evidence>
<dbReference type="PANTHER" id="PTHR15706:SF20">
    <property type="entry name" value="NEUTROPHIL CYTOSOL FACTOR 4"/>
    <property type="match status" value="1"/>
</dbReference>
<dbReference type="InterPro" id="IPR051228">
    <property type="entry name" value="NADPH_Oxidase/PX-Domain"/>
</dbReference>
<comment type="caution">
    <text evidence="6">The sequence shown here is derived from an EMBL/GenBank/DDBJ whole genome shotgun (WGS) entry which is preliminary data.</text>
</comment>
<dbReference type="InterPro" id="IPR053793">
    <property type="entry name" value="PB1-like"/>
</dbReference>
<dbReference type="Gene3D" id="3.30.1520.10">
    <property type="entry name" value="Phox-like domain"/>
    <property type="match status" value="1"/>
</dbReference>
<dbReference type="InterPro" id="IPR034912">
    <property type="entry name" value="PX_p40phox"/>
</dbReference>
<dbReference type="InterPro" id="IPR001452">
    <property type="entry name" value="SH3_domain"/>
</dbReference>
<evidence type="ECO:0000256" key="1">
    <source>
        <dbReference type="ARBA" id="ARBA00022443"/>
    </source>
</evidence>
<dbReference type="PROSITE" id="PS50195">
    <property type="entry name" value="PX"/>
    <property type="match status" value="1"/>
</dbReference>
<name>A0AAV7AA11_ENGPU</name>
<dbReference type="GO" id="GO:0042554">
    <property type="term" value="P:superoxide anion generation"/>
    <property type="evidence" value="ECO:0007669"/>
    <property type="project" value="TreeGrafter"/>
</dbReference>
<dbReference type="PRINTS" id="PR00452">
    <property type="entry name" value="SH3DOMAIN"/>
</dbReference>
<dbReference type="GO" id="GO:0035091">
    <property type="term" value="F:phosphatidylinositol binding"/>
    <property type="evidence" value="ECO:0007669"/>
    <property type="project" value="InterPro"/>
</dbReference>
<evidence type="ECO:0000256" key="2">
    <source>
        <dbReference type="PROSITE-ProRule" id="PRU00192"/>
    </source>
</evidence>
<dbReference type="Proteomes" id="UP000824782">
    <property type="component" value="Unassembled WGS sequence"/>
</dbReference>
<dbReference type="FunFam" id="3.30.1520.10:FF:000024">
    <property type="entry name" value="Neutrophil cytosol factor 4"/>
    <property type="match status" value="1"/>
</dbReference>
<dbReference type="PROSITE" id="PS51745">
    <property type="entry name" value="PB1"/>
    <property type="match status" value="1"/>
</dbReference>
<dbReference type="Pfam" id="PF00787">
    <property type="entry name" value="PX"/>
    <property type="match status" value="1"/>
</dbReference>
<dbReference type="FunFam" id="2.30.30.40:FF:000149">
    <property type="entry name" value="neutrophil cytosol factor 4"/>
    <property type="match status" value="1"/>
</dbReference>
<dbReference type="InterPro" id="IPR036871">
    <property type="entry name" value="PX_dom_sf"/>
</dbReference>
<reference evidence="6" key="1">
    <citation type="thesis" date="2020" institute="ProQuest LLC" country="789 East Eisenhower Parkway, Ann Arbor, MI, USA">
        <title>Comparative Genomics and Chromosome Evolution.</title>
        <authorList>
            <person name="Mudd A.B."/>
        </authorList>
    </citation>
    <scope>NUCLEOTIDE SEQUENCE</scope>
    <source>
        <strain evidence="6">237g6f4</strain>
        <tissue evidence="6">Blood</tissue>
    </source>
</reference>
<proteinExistence type="predicted"/>
<accession>A0AAV7AA11</accession>
<dbReference type="CDD" id="cd06882">
    <property type="entry name" value="PX_p40phox"/>
    <property type="match status" value="1"/>
</dbReference>
<evidence type="ECO:0008006" key="8">
    <source>
        <dbReference type="Google" id="ProtNLM"/>
    </source>
</evidence>
<sequence length="336" mass="39230">MSLPRQLRDESDFEQLPEDVAVSAYIADVEEISGFSVYYTFVIEVKTKGGSKYFIYRRYSQFFTLHTKLEDAYGPENGMAPYICSLPPLPAKIYVGNKKEIAEGRIPLLNAYMKALLNSPVWILLDEDLRMFFHQTLEDSKRIPRALRRLRPQTRKIKKNSQHISDMERPRAEALFDFKGNAIQELSFKCGDLIYLLSRVNKNWLEGSTTDGVGIFPQSFVRIIKDLPVERFPVSWLRCYFHDYNMCSIRDIPLEEDVKQQPSYYELLELIRNQFPGIDLVLNVKDADGDLIRLTDNSDMELLVTKGKRKSQLENFFPWELHITRVDDLDEYRNGE</sequence>
<dbReference type="GO" id="GO:0006909">
    <property type="term" value="P:phagocytosis"/>
    <property type="evidence" value="ECO:0007669"/>
    <property type="project" value="InterPro"/>
</dbReference>
<dbReference type="GO" id="GO:0043020">
    <property type="term" value="C:NADPH oxidase complex"/>
    <property type="evidence" value="ECO:0007669"/>
    <property type="project" value="InterPro"/>
</dbReference>
<keyword evidence="7" id="KW-1185">Reference proteome</keyword>
<dbReference type="SUPFAM" id="SSF54277">
    <property type="entry name" value="CAD &amp; PB1 domains"/>
    <property type="match status" value="1"/>
</dbReference>
<evidence type="ECO:0000313" key="7">
    <source>
        <dbReference type="Proteomes" id="UP000824782"/>
    </source>
</evidence>
<dbReference type="EMBL" id="WNYA01000009">
    <property type="protein sequence ID" value="KAG8556739.1"/>
    <property type="molecule type" value="Genomic_DNA"/>
</dbReference>
<dbReference type="GO" id="GO:0005737">
    <property type="term" value="C:cytoplasm"/>
    <property type="evidence" value="ECO:0007669"/>
    <property type="project" value="TreeGrafter"/>
</dbReference>
<dbReference type="SMART" id="SM00326">
    <property type="entry name" value="SH3"/>
    <property type="match status" value="1"/>
</dbReference>
<organism evidence="6 7">
    <name type="scientific">Engystomops pustulosus</name>
    <name type="common">Tungara frog</name>
    <name type="synonym">Physalaemus pustulosus</name>
    <dbReference type="NCBI Taxonomy" id="76066"/>
    <lineage>
        <taxon>Eukaryota</taxon>
        <taxon>Metazoa</taxon>
        <taxon>Chordata</taxon>
        <taxon>Craniata</taxon>
        <taxon>Vertebrata</taxon>
        <taxon>Euteleostomi</taxon>
        <taxon>Amphibia</taxon>
        <taxon>Batrachia</taxon>
        <taxon>Anura</taxon>
        <taxon>Neobatrachia</taxon>
        <taxon>Hyloidea</taxon>
        <taxon>Leptodactylidae</taxon>
        <taxon>Leiuperinae</taxon>
        <taxon>Engystomops</taxon>
    </lineage>
</organism>
<dbReference type="SUPFAM" id="SSF64268">
    <property type="entry name" value="PX domain"/>
    <property type="match status" value="1"/>
</dbReference>
<evidence type="ECO:0000259" key="5">
    <source>
        <dbReference type="PROSITE" id="PS51745"/>
    </source>
</evidence>
<dbReference type="PROSITE" id="PS50002">
    <property type="entry name" value="SH3"/>
    <property type="match status" value="1"/>
</dbReference>
<feature type="domain" description="PX" evidence="4">
    <location>
        <begin position="19"/>
        <end position="140"/>
    </location>
</feature>
<evidence type="ECO:0000259" key="4">
    <source>
        <dbReference type="PROSITE" id="PS50195"/>
    </source>
</evidence>
<dbReference type="GO" id="GO:0045730">
    <property type="term" value="P:respiratory burst"/>
    <property type="evidence" value="ECO:0007669"/>
    <property type="project" value="InterPro"/>
</dbReference>
<dbReference type="SMART" id="SM00312">
    <property type="entry name" value="PX"/>
    <property type="match status" value="1"/>
</dbReference>
<dbReference type="Gene3D" id="2.30.30.40">
    <property type="entry name" value="SH3 Domains"/>
    <property type="match status" value="1"/>
</dbReference>
<feature type="domain" description="SH3" evidence="3">
    <location>
        <begin position="167"/>
        <end position="226"/>
    </location>
</feature>
<dbReference type="Gene3D" id="3.10.20.90">
    <property type="entry name" value="Phosphatidylinositol 3-kinase Catalytic Subunit, Chain A, domain 1"/>
    <property type="match status" value="1"/>
</dbReference>
<gene>
    <name evidence="6" type="ORF">GDO81_018189</name>
</gene>
<dbReference type="GO" id="GO:0016176">
    <property type="term" value="F:superoxide-generating NADPH oxidase activator activity"/>
    <property type="evidence" value="ECO:0007669"/>
    <property type="project" value="InterPro"/>
</dbReference>
<protein>
    <recommendedName>
        <fullName evidence="8">Neutrophil cytosolic factor 4</fullName>
    </recommendedName>
</protein>
<feature type="domain" description="PB1" evidence="5">
    <location>
        <begin position="234"/>
        <end position="326"/>
    </location>
</feature>
<evidence type="ECO:0000259" key="3">
    <source>
        <dbReference type="PROSITE" id="PS50002"/>
    </source>
</evidence>
<dbReference type="PRINTS" id="PR00497">
    <property type="entry name" value="P40PHOX"/>
</dbReference>
<dbReference type="AlphaFoldDB" id="A0AAV7AA11"/>
<dbReference type="InterPro" id="IPR001683">
    <property type="entry name" value="PX_dom"/>
</dbReference>
<dbReference type="Pfam" id="PF00018">
    <property type="entry name" value="SH3_1"/>
    <property type="match status" value="1"/>
</dbReference>
<dbReference type="InterPro" id="IPR036028">
    <property type="entry name" value="SH3-like_dom_sf"/>
</dbReference>
<dbReference type="PANTHER" id="PTHR15706">
    <property type="entry name" value="SH3 MULTIPLE DOMAIN"/>
    <property type="match status" value="1"/>
</dbReference>